<dbReference type="NCBIfam" id="TIGR02727">
    <property type="entry name" value="MTHFS_bact"/>
    <property type="match status" value="1"/>
</dbReference>
<protein>
    <recommendedName>
        <fullName evidence="2">5-formyltetrahydrofolate cyclo-ligase</fullName>
        <ecNumber evidence="2">6.3.3.2</ecNumber>
    </recommendedName>
</protein>
<dbReference type="Pfam" id="PF01812">
    <property type="entry name" value="5-FTHF_cyc-lig"/>
    <property type="match status" value="1"/>
</dbReference>
<dbReference type="InterPro" id="IPR002698">
    <property type="entry name" value="FTHF_cligase"/>
</dbReference>
<comment type="similarity">
    <text evidence="2">Belongs to the 5-formyltetrahydrofolate cyclo-ligase family.</text>
</comment>
<name>A0A1I6SP07_9FLAO</name>
<gene>
    <name evidence="3" type="ORF">SAMN04487906_1719</name>
</gene>
<dbReference type="InterPro" id="IPR024185">
    <property type="entry name" value="FTHF_cligase-like_sf"/>
</dbReference>
<feature type="binding site" evidence="1">
    <location>
        <position position="63"/>
    </location>
    <ligand>
        <name>substrate</name>
    </ligand>
</feature>
<dbReference type="EC" id="6.3.3.2" evidence="2"/>
<dbReference type="GO" id="GO:0035999">
    <property type="term" value="P:tetrahydrofolate interconversion"/>
    <property type="evidence" value="ECO:0007669"/>
    <property type="project" value="TreeGrafter"/>
</dbReference>
<dbReference type="PANTHER" id="PTHR23407:SF11">
    <property type="entry name" value="CHROMOSOME UNDETERMINED SCAFFOLD_24, WHOLE GENOME SHOTGUN SEQUENCE"/>
    <property type="match status" value="1"/>
</dbReference>
<reference evidence="3 4" key="1">
    <citation type="submission" date="2016-10" db="EMBL/GenBank/DDBJ databases">
        <authorList>
            <person name="de Groot N.N."/>
        </authorList>
    </citation>
    <scope>NUCLEOTIDE SEQUENCE [LARGE SCALE GENOMIC DNA]</scope>
    <source>
        <strain evidence="3 4">CGMCC 1.6114</strain>
    </source>
</reference>
<evidence type="ECO:0000313" key="3">
    <source>
        <dbReference type="EMBL" id="SFS78647.1"/>
    </source>
</evidence>
<dbReference type="GO" id="GO:0005524">
    <property type="term" value="F:ATP binding"/>
    <property type="evidence" value="ECO:0007669"/>
    <property type="project" value="UniProtKB-KW"/>
</dbReference>
<dbReference type="GO" id="GO:0030272">
    <property type="term" value="F:5-formyltetrahydrofolate cyclo-ligase activity"/>
    <property type="evidence" value="ECO:0007669"/>
    <property type="project" value="UniProtKB-EC"/>
</dbReference>
<dbReference type="AlphaFoldDB" id="A0A1I6SP07"/>
<dbReference type="SUPFAM" id="SSF100950">
    <property type="entry name" value="NagB/RpiA/CoA transferase-like"/>
    <property type="match status" value="1"/>
</dbReference>
<proteinExistence type="inferred from homology"/>
<dbReference type="GO" id="GO:0009396">
    <property type="term" value="P:folic acid-containing compound biosynthetic process"/>
    <property type="evidence" value="ECO:0007669"/>
    <property type="project" value="TreeGrafter"/>
</dbReference>
<dbReference type="PANTHER" id="PTHR23407">
    <property type="entry name" value="ATPASE INHIBITOR/5-FORMYLTETRAHYDROFOLATE CYCLO-LIGASE"/>
    <property type="match status" value="1"/>
</dbReference>
<feature type="binding site" evidence="1">
    <location>
        <begin position="16"/>
        <end position="20"/>
    </location>
    <ligand>
        <name>ATP</name>
        <dbReference type="ChEBI" id="CHEBI:30616"/>
    </ligand>
</feature>
<evidence type="ECO:0000313" key="4">
    <source>
        <dbReference type="Proteomes" id="UP000183209"/>
    </source>
</evidence>
<keyword evidence="1 2" id="KW-0067">ATP-binding</keyword>
<dbReference type="EMBL" id="FPAG01000004">
    <property type="protein sequence ID" value="SFS78647.1"/>
    <property type="molecule type" value="Genomic_DNA"/>
</dbReference>
<keyword evidence="1 2" id="KW-0547">Nucleotide-binding</keyword>
<comment type="catalytic activity">
    <reaction evidence="2">
        <text>(6S)-5-formyl-5,6,7,8-tetrahydrofolate + ATP = (6R)-5,10-methenyltetrahydrofolate + ADP + phosphate</text>
        <dbReference type="Rhea" id="RHEA:10488"/>
        <dbReference type="ChEBI" id="CHEBI:30616"/>
        <dbReference type="ChEBI" id="CHEBI:43474"/>
        <dbReference type="ChEBI" id="CHEBI:57455"/>
        <dbReference type="ChEBI" id="CHEBI:57457"/>
        <dbReference type="ChEBI" id="CHEBI:456216"/>
        <dbReference type="EC" id="6.3.3.2"/>
    </reaction>
</comment>
<feature type="binding site" evidence="1">
    <location>
        <begin position="145"/>
        <end position="153"/>
    </location>
    <ligand>
        <name>ATP</name>
        <dbReference type="ChEBI" id="CHEBI:30616"/>
    </ligand>
</feature>
<dbReference type="PIRSF" id="PIRSF006806">
    <property type="entry name" value="FTHF_cligase"/>
    <property type="match status" value="1"/>
</dbReference>
<accession>A0A1I6SP07</accession>
<dbReference type="GO" id="GO:0046872">
    <property type="term" value="F:metal ion binding"/>
    <property type="evidence" value="ECO:0007669"/>
    <property type="project" value="UniProtKB-KW"/>
</dbReference>
<dbReference type="InterPro" id="IPR037171">
    <property type="entry name" value="NagB/RpiA_transferase-like"/>
</dbReference>
<sequence length="201" mass="23446">MLLGNRKRNTNTKMLKNTLRKKYKTLRSQLLSEDLEELSIKIANESLKLPIWDKTYYHLFLPIEEQKEVDTSFLLSILQGKDKEVVVAKSNFQNLSLTHYLLTENTRFRKNSYNIPEPVDGIEVPIEKIDVVFVPLLAFDQKGNRVGYGKGFYDQFLSECKNTTIKIGLSFFEAESFIEDLREDDIKIDYCVTPEKVYTFP</sequence>
<evidence type="ECO:0000256" key="2">
    <source>
        <dbReference type="RuleBase" id="RU361279"/>
    </source>
</evidence>
<keyword evidence="3" id="KW-0436">Ligase</keyword>
<organism evidence="3 4">
    <name type="scientific">Zhouia amylolytica</name>
    <dbReference type="NCBI Taxonomy" id="376730"/>
    <lineage>
        <taxon>Bacteria</taxon>
        <taxon>Pseudomonadati</taxon>
        <taxon>Bacteroidota</taxon>
        <taxon>Flavobacteriia</taxon>
        <taxon>Flavobacteriales</taxon>
        <taxon>Flavobacteriaceae</taxon>
        <taxon>Zhouia</taxon>
    </lineage>
</organism>
<dbReference type="Proteomes" id="UP000183209">
    <property type="component" value="Unassembled WGS sequence"/>
</dbReference>
<dbReference type="Gene3D" id="3.40.50.10420">
    <property type="entry name" value="NagB/RpiA/CoA transferase-like"/>
    <property type="match status" value="1"/>
</dbReference>
<keyword evidence="2" id="KW-0460">Magnesium</keyword>
<feature type="binding site" evidence="1">
    <location>
        <position position="68"/>
    </location>
    <ligand>
        <name>substrate</name>
    </ligand>
</feature>
<evidence type="ECO:0000256" key="1">
    <source>
        <dbReference type="PIRSR" id="PIRSR006806-1"/>
    </source>
</evidence>
<keyword evidence="2" id="KW-0479">Metal-binding</keyword>
<comment type="cofactor">
    <cofactor evidence="2">
        <name>Mg(2+)</name>
        <dbReference type="ChEBI" id="CHEBI:18420"/>
    </cofactor>
</comment>